<reference evidence="1" key="1">
    <citation type="submission" date="2022-07" db="EMBL/GenBank/DDBJ databases">
        <title>Phylogenomic reconstructions and comparative analyses of Kickxellomycotina fungi.</title>
        <authorList>
            <person name="Reynolds N.K."/>
            <person name="Stajich J.E."/>
            <person name="Barry K."/>
            <person name="Grigoriev I.V."/>
            <person name="Crous P."/>
            <person name="Smith M.E."/>
        </authorList>
    </citation>
    <scope>NUCLEOTIDE SEQUENCE</scope>
    <source>
        <strain evidence="1">CBS 190363</strain>
    </source>
</reference>
<proteinExistence type="predicted"/>
<dbReference type="Proteomes" id="UP001139981">
    <property type="component" value="Unassembled WGS sequence"/>
</dbReference>
<name>A0ACC1M7J3_9FUNG</name>
<evidence type="ECO:0000313" key="2">
    <source>
        <dbReference type="Proteomes" id="UP001139981"/>
    </source>
</evidence>
<evidence type="ECO:0000313" key="1">
    <source>
        <dbReference type="EMBL" id="KAJ2898645.1"/>
    </source>
</evidence>
<keyword evidence="2" id="KW-1185">Reference proteome</keyword>
<accession>A0ACC1M7J3</accession>
<gene>
    <name evidence="1" type="primary">cyp6</name>
    <name evidence="1" type="ORF">IWW38_001296</name>
</gene>
<comment type="caution">
    <text evidence="1">The sequence shown here is derived from an EMBL/GenBank/DDBJ whole genome shotgun (WGS) entry which is preliminary data.</text>
</comment>
<organism evidence="1 2">
    <name type="scientific">Coemansia aciculifera</name>
    <dbReference type="NCBI Taxonomy" id="417176"/>
    <lineage>
        <taxon>Eukaryota</taxon>
        <taxon>Fungi</taxon>
        <taxon>Fungi incertae sedis</taxon>
        <taxon>Zoopagomycota</taxon>
        <taxon>Kickxellomycotina</taxon>
        <taxon>Kickxellomycetes</taxon>
        <taxon>Kickxellales</taxon>
        <taxon>Kickxellaceae</taxon>
        <taxon>Coemansia</taxon>
    </lineage>
</organism>
<protein>
    <submittedName>
        <fullName evidence="1">Peptidyl-prolyl cis-trans isomerase-like 4</fullName>
        <ecNumber evidence="1">5.2.1.8</ecNumber>
    </submittedName>
</protein>
<sequence length="429" mass="48049">MSVLIETSIGDLVIDLYTAEAPRTCKSFLKLCKIKYYNFAPFHRIERGFIAQTGDPTGSGHGGHSIYGELGGEAYFPAEIHPKLKHNKRGTVSMAVSDANAKNRGQSGGGSVSGSQFFVTLADDLDYLDGRYTVFGQVVEGLDVLEQINCALCDDKHRPLRDILIRHTIVLDDPYPDPANLIVPPSSPLLPSADQLSAIRIEASNDNEEEERGKDLMDDEPESSRREREAKAQALTLEMIGDLPFADIKPPENILFVCKLNPVTRDDDLQTIFARFGKIISCQVIRDSETGDSLGYAFIEFDQKESCEEAYFKMDNVLIDDRRIHVDFSQSVSKLHGKWMQNRVANSGNVAAFGGGALRMKSRYRDSGAGAAKSGSQAKTFDMVFDTPTENSEDSRRHRQKRQSRWDKQDSDHNRRSRSRSPLNQRRRH</sequence>
<dbReference type="EMBL" id="JANBVB010000053">
    <property type="protein sequence ID" value="KAJ2898645.1"/>
    <property type="molecule type" value="Genomic_DNA"/>
</dbReference>
<dbReference type="EC" id="5.2.1.8" evidence="1"/>